<reference evidence="2 3" key="1">
    <citation type="submission" date="2018-06" db="EMBL/GenBank/DDBJ databases">
        <authorList>
            <consortium name="Pathogen Informatics"/>
            <person name="Doyle S."/>
        </authorList>
    </citation>
    <scope>NUCLEOTIDE SEQUENCE [LARGE SCALE GENOMIC DNA]</scope>
    <source>
        <strain evidence="2 3">NCTC13315</strain>
    </source>
</reference>
<gene>
    <name evidence="2" type="ORF">NCTC13315_00176</name>
</gene>
<accession>A0A378HYX7</accession>
<keyword evidence="1" id="KW-1133">Transmembrane helix</keyword>
<dbReference type="EMBL" id="UGNV01000001">
    <property type="protein sequence ID" value="STX27670.1"/>
    <property type="molecule type" value="Genomic_DNA"/>
</dbReference>
<evidence type="ECO:0008006" key="4">
    <source>
        <dbReference type="Google" id="ProtNLM"/>
    </source>
</evidence>
<keyword evidence="1" id="KW-0812">Transmembrane</keyword>
<evidence type="ECO:0000313" key="2">
    <source>
        <dbReference type="EMBL" id="STX27670.1"/>
    </source>
</evidence>
<dbReference type="Proteomes" id="UP000254968">
    <property type="component" value="Unassembled WGS sequence"/>
</dbReference>
<feature type="transmembrane region" description="Helical" evidence="1">
    <location>
        <begin position="190"/>
        <end position="211"/>
    </location>
</feature>
<keyword evidence="3" id="KW-1185">Reference proteome</keyword>
<dbReference type="AlphaFoldDB" id="A0A378HYX7"/>
<evidence type="ECO:0000313" key="3">
    <source>
        <dbReference type="Proteomes" id="UP000254968"/>
    </source>
</evidence>
<keyword evidence="1" id="KW-0472">Membrane</keyword>
<evidence type="ECO:0000256" key="1">
    <source>
        <dbReference type="SAM" id="Phobius"/>
    </source>
</evidence>
<protein>
    <recommendedName>
        <fullName evidence="4">Coiled-coil protein</fullName>
    </recommendedName>
</protein>
<feature type="transmembrane region" description="Helical" evidence="1">
    <location>
        <begin position="365"/>
        <end position="385"/>
    </location>
</feature>
<feature type="transmembrane region" description="Helical" evidence="1">
    <location>
        <begin position="339"/>
        <end position="359"/>
    </location>
</feature>
<dbReference type="RefSeq" id="WP_115301467.1">
    <property type="nucleotide sequence ID" value="NZ_CAAAHO010000003.1"/>
</dbReference>
<proteinExistence type="predicted"/>
<organism evidence="2 3">
    <name type="scientific">Legionella beliardensis</name>
    <dbReference type="NCBI Taxonomy" id="91822"/>
    <lineage>
        <taxon>Bacteria</taxon>
        <taxon>Pseudomonadati</taxon>
        <taxon>Pseudomonadota</taxon>
        <taxon>Gammaproteobacteria</taxon>
        <taxon>Legionellales</taxon>
        <taxon>Legionellaceae</taxon>
        <taxon>Legionella</taxon>
    </lineage>
</organism>
<dbReference type="OrthoDB" id="5646800at2"/>
<sequence>MTAVMRHLQETIKITPLDKEKLIWNLRDKIKAKKKEFFIPLVKNNKYALLDLQYSVLCTQLVHNYTRANYNQEQLKEELITALMLSELLAHLYQYYLNVPREVTRLQNEQKIYRQLLQQAGIKFPDISPLDIESSNNLTQKVRGNVKKVNWPRLIIIRSKRVLDTIVPVAKEFELFCESMKTFNKYANPFFAYLGWVFFIPRLSTNLFLLFKHLLPGFWMSEEEKNLGWTARLNAQLNRRWFELFNDIAWMTGGFLNCFVLVGALAPFGIYLNVALFAYDILLATIKAAVEIKRLQQLRNDYEKLAEQIRKEGSPEDLVEIYEYQKQLDERINYEYKKVIFGICSTTALFVAASLALPLFATMGIVPVISALLVLAITVTGYLVWQAIEAQEPAKEINKLAEKSSVLVTHSFFSQGTKERSKLIDSENLDKEAEPELDPVTFSFPQF</sequence>
<name>A0A378HYX7_9GAMM</name>